<evidence type="ECO:0000313" key="1">
    <source>
        <dbReference type="EMBL" id="CAB4860286.1"/>
    </source>
</evidence>
<organism evidence="1">
    <name type="scientific">freshwater metagenome</name>
    <dbReference type="NCBI Taxonomy" id="449393"/>
    <lineage>
        <taxon>unclassified sequences</taxon>
        <taxon>metagenomes</taxon>
        <taxon>ecological metagenomes</taxon>
    </lineage>
</organism>
<name>A0A6J7CR67_9ZZZZ</name>
<proteinExistence type="predicted"/>
<protein>
    <submittedName>
        <fullName evidence="1">Unannotated protein</fullName>
    </submittedName>
</protein>
<gene>
    <name evidence="1" type="ORF">UFOPK3339_00375</name>
</gene>
<accession>A0A6J7CR67</accession>
<reference evidence="1" key="1">
    <citation type="submission" date="2020-05" db="EMBL/GenBank/DDBJ databases">
        <authorList>
            <person name="Chiriac C."/>
            <person name="Salcher M."/>
            <person name="Ghai R."/>
            <person name="Kavagutti S V."/>
        </authorList>
    </citation>
    <scope>NUCLEOTIDE SEQUENCE</scope>
</reference>
<dbReference type="EMBL" id="CAFBLF010000038">
    <property type="protein sequence ID" value="CAB4860286.1"/>
    <property type="molecule type" value="Genomic_DNA"/>
</dbReference>
<dbReference type="AlphaFoldDB" id="A0A6J7CR67"/>
<sequence>MRNNVVLPAPFNPITTTFEPLSIARSTAVKISREPYDLDRLCAMIGVRPHGAGSGNLNFATRSWARTSSSPDNIFSARATIWWAAAAFDAFAPNFAACN</sequence>